<dbReference type="EMBL" id="JAHUTJ010014178">
    <property type="protein sequence ID" value="MED6269389.1"/>
    <property type="molecule type" value="Genomic_DNA"/>
</dbReference>
<gene>
    <name evidence="2" type="ORF">CHARACLAT_032636</name>
</gene>
<sequence length="125" mass="14081">MWHPLPPCGRLWQFRWQRQFGLPLLQIELGPAGLSFKTPARRPAVCLRSGSDPHSPAARAALKSLHTCLFTLQPHSLDRREDSSLEGNCKTCCTRTSTHCRSQLRGKTHPPRSSSHCSMKIQSPR</sequence>
<evidence type="ECO:0000313" key="3">
    <source>
        <dbReference type="Proteomes" id="UP001352852"/>
    </source>
</evidence>
<feature type="region of interest" description="Disordered" evidence="1">
    <location>
        <begin position="102"/>
        <end position="125"/>
    </location>
</feature>
<proteinExistence type="predicted"/>
<dbReference type="Proteomes" id="UP001352852">
    <property type="component" value="Unassembled WGS sequence"/>
</dbReference>
<evidence type="ECO:0000313" key="2">
    <source>
        <dbReference type="EMBL" id="MED6269389.1"/>
    </source>
</evidence>
<name>A0ABU7D320_9TELE</name>
<feature type="compositionally biased region" description="Polar residues" evidence="1">
    <location>
        <begin position="111"/>
        <end position="125"/>
    </location>
</feature>
<protein>
    <submittedName>
        <fullName evidence="2">Uncharacterized protein</fullName>
    </submittedName>
</protein>
<comment type="caution">
    <text evidence="2">The sequence shown here is derived from an EMBL/GenBank/DDBJ whole genome shotgun (WGS) entry which is preliminary data.</text>
</comment>
<accession>A0ABU7D320</accession>
<reference evidence="2 3" key="1">
    <citation type="submission" date="2021-06" db="EMBL/GenBank/DDBJ databases">
        <authorList>
            <person name="Palmer J.M."/>
        </authorList>
    </citation>
    <scope>NUCLEOTIDE SEQUENCE [LARGE SCALE GENOMIC DNA]</scope>
    <source>
        <strain evidence="2 3">CL_MEX2019</strain>
        <tissue evidence="2">Muscle</tissue>
    </source>
</reference>
<evidence type="ECO:0000256" key="1">
    <source>
        <dbReference type="SAM" id="MobiDB-lite"/>
    </source>
</evidence>
<organism evidence="2 3">
    <name type="scientific">Characodon lateralis</name>
    <dbReference type="NCBI Taxonomy" id="208331"/>
    <lineage>
        <taxon>Eukaryota</taxon>
        <taxon>Metazoa</taxon>
        <taxon>Chordata</taxon>
        <taxon>Craniata</taxon>
        <taxon>Vertebrata</taxon>
        <taxon>Euteleostomi</taxon>
        <taxon>Actinopterygii</taxon>
        <taxon>Neopterygii</taxon>
        <taxon>Teleostei</taxon>
        <taxon>Neoteleostei</taxon>
        <taxon>Acanthomorphata</taxon>
        <taxon>Ovalentaria</taxon>
        <taxon>Atherinomorphae</taxon>
        <taxon>Cyprinodontiformes</taxon>
        <taxon>Goodeidae</taxon>
        <taxon>Characodon</taxon>
    </lineage>
</organism>
<keyword evidence="3" id="KW-1185">Reference proteome</keyword>